<evidence type="ECO:0000313" key="1">
    <source>
        <dbReference type="EMBL" id="CCF47678.1"/>
    </source>
</evidence>
<dbReference type="AlphaFoldDB" id="H1W5B4"/>
<organism evidence="1 2">
    <name type="scientific">Colletotrichum higginsianum (strain IMI 349063)</name>
    <name type="common">Crucifer anthracnose fungus</name>
    <dbReference type="NCBI Taxonomy" id="759273"/>
    <lineage>
        <taxon>Eukaryota</taxon>
        <taxon>Fungi</taxon>
        <taxon>Dikarya</taxon>
        <taxon>Ascomycota</taxon>
        <taxon>Pezizomycotina</taxon>
        <taxon>Sordariomycetes</taxon>
        <taxon>Hypocreomycetidae</taxon>
        <taxon>Glomerellales</taxon>
        <taxon>Glomerellaceae</taxon>
        <taxon>Colletotrichum</taxon>
        <taxon>Colletotrichum destructivum species complex</taxon>
    </lineage>
</organism>
<gene>
    <name evidence="1" type="ORF">CH063_15973</name>
</gene>
<sequence length="41" mass="4771">MLLGDVGVETRRKAGVWAELFESYTPVDYRGIVDEWITQNR</sequence>
<evidence type="ECO:0000313" key="2">
    <source>
        <dbReference type="Proteomes" id="UP000007174"/>
    </source>
</evidence>
<dbReference type="EMBL" id="CACQ02010010">
    <property type="protein sequence ID" value="CCF47678.1"/>
    <property type="molecule type" value="Genomic_DNA"/>
</dbReference>
<proteinExistence type="predicted"/>
<dbReference type="VEuPathDB" id="FungiDB:CH63R_12018"/>
<reference evidence="2" key="1">
    <citation type="journal article" date="2012" name="Nat. Genet.">
        <title>Lifestyle transitions in plant pathogenic Colletotrichum fungi deciphered by genome and transcriptome analyses.</title>
        <authorList>
            <person name="O'Connell R.J."/>
            <person name="Thon M.R."/>
            <person name="Hacquard S."/>
            <person name="Amyotte S.G."/>
            <person name="Kleemann J."/>
            <person name="Torres M.F."/>
            <person name="Damm U."/>
            <person name="Buiate E.A."/>
            <person name="Epstein L."/>
            <person name="Alkan N."/>
            <person name="Altmueller J."/>
            <person name="Alvarado-Balderrama L."/>
            <person name="Bauser C.A."/>
            <person name="Becker C."/>
            <person name="Birren B.W."/>
            <person name="Chen Z."/>
            <person name="Choi J."/>
            <person name="Crouch J.A."/>
            <person name="Duvick J.P."/>
            <person name="Farman M.A."/>
            <person name="Gan P."/>
            <person name="Heiman D."/>
            <person name="Henrissat B."/>
            <person name="Howard R.J."/>
            <person name="Kabbage M."/>
            <person name="Koch C."/>
            <person name="Kracher B."/>
            <person name="Kubo Y."/>
            <person name="Law A.D."/>
            <person name="Lebrun M.-H."/>
            <person name="Lee Y.-H."/>
            <person name="Miyara I."/>
            <person name="Moore N."/>
            <person name="Neumann U."/>
            <person name="Nordstroem K."/>
            <person name="Panaccione D.G."/>
            <person name="Panstruga R."/>
            <person name="Place M."/>
            <person name="Proctor R.H."/>
            <person name="Prusky D."/>
            <person name="Rech G."/>
            <person name="Reinhardt R."/>
            <person name="Rollins J.A."/>
            <person name="Rounsley S."/>
            <person name="Schardl C.L."/>
            <person name="Schwartz D.C."/>
            <person name="Shenoy N."/>
            <person name="Shirasu K."/>
            <person name="Sikhakolli U.R."/>
            <person name="Stueber K."/>
            <person name="Sukno S.A."/>
            <person name="Sweigard J.A."/>
            <person name="Takano Y."/>
            <person name="Takahara H."/>
            <person name="Trail F."/>
            <person name="van der Does H.C."/>
            <person name="Voll L.M."/>
            <person name="Will I."/>
            <person name="Young S."/>
            <person name="Zeng Q."/>
            <person name="Zhang J."/>
            <person name="Zhou S."/>
            <person name="Dickman M.B."/>
            <person name="Schulze-Lefert P."/>
            <person name="Ver Loren van Themaat E."/>
            <person name="Ma L.-J."/>
            <person name="Vaillancourt L.J."/>
        </authorList>
    </citation>
    <scope>NUCLEOTIDE SEQUENCE [LARGE SCALE GENOMIC DNA]</scope>
    <source>
        <strain evidence="2">IMI 349063</strain>
    </source>
</reference>
<protein>
    <submittedName>
        <fullName evidence="1">Uncharacterized protein</fullName>
    </submittedName>
</protein>
<name>H1W5B4_COLHI</name>
<accession>H1W5B4</accession>
<dbReference type="Proteomes" id="UP000007174">
    <property type="component" value="Unassembled WGS sequence"/>
</dbReference>
<dbReference type="HOGENOM" id="CLU_3279435_0_0_1"/>